<evidence type="ECO:0000313" key="5">
    <source>
        <dbReference type="Proteomes" id="UP000067683"/>
    </source>
</evidence>
<proteinExistence type="inferred from homology"/>
<dbReference type="Pfam" id="PF00011">
    <property type="entry name" value="HSP20"/>
    <property type="match status" value="1"/>
</dbReference>
<evidence type="ECO:0000256" key="1">
    <source>
        <dbReference type="PROSITE-ProRule" id="PRU00285"/>
    </source>
</evidence>
<dbReference type="EMBL" id="CP013659">
    <property type="protein sequence ID" value="ALS73973.1"/>
    <property type="molecule type" value="Genomic_DNA"/>
</dbReference>
<reference evidence="4" key="1">
    <citation type="submission" date="2016-01" db="EMBL/GenBank/DDBJ databases">
        <title>Complete genome of Planococcus rifietoensis type strain M8.</title>
        <authorList>
            <person name="See-Too W.S."/>
        </authorList>
    </citation>
    <scope>NUCLEOTIDE SEQUENCE [LARGE SCALE GENOMIC DNA]</scope>
    <source>
        <strain evidence="4">M8</strain>
    </source>
</reference>
<dbReference type="PROSITE" id="PS01031">
    <property type="entry name" value="SHSP"/>
    <property type="match status" value="1"/>
</dbReference>
<gene>
    <name evidence="4" type="ORF">AUC31_01315</name>
</gene>
<dbReference type="PANTHER" id="PTHR11527">
    <property type="entry name" value="HEAT-SHOCK PROTEIN 20 FAMILY MEMBER"/>
    <property type="match status" value="1"/>
</dbReference>
<accession>A0A0U2ZA35</accession>
<dbReference type="OrthoDB" id="9811615at2"/>
<feature type="domain" description="SHSP" evidence="3">
    <location>
        <begin position="28"/>
        <end position="142"/>
    </location>
</feature>
<dbReference type="STRING" id="200991.AUC31_01315"/>
<dbReference type="AlphaFoldDB" id="A0A0U2ZA35"/>
<protein>
    <recommendedName>
        <fullName evidence="3">SHSP domain-containing protein</fullName>
    </recommendedName>
</protein>
<dbReference type="Gene3D" id="2.60.40.790">
    <property type="match status" value="1"/>
</dbReference>
<dbReference type="InterPro" id="IPR002068">
    <property type="entry name" value="A-crystallin/Hsp20_dom"/>
</dbReference>
<comment type="similarity">
    <text evidence="1 2">Belongs to the small heat shock protein (HSP20) family.</text>
</comment>
<evidence type="ECO:0000256" key="2">
    <source>
        <dbReference type="RuleBase" id="RU003616"/>
    </source>
</evidence>
<organism evidence="4 5">
    <name type="scientific">Planococcus rifietoensis</name>
    <dbReference type="NCBI Taxonomy" id="200991"/>
    <lineage>
        <taxon>Bacteria</taxon>
        <taxon>Bacillati</taxon>
        <taxon>Bacillota</taxon>
        <taxon>Bacilli</taxon>
        <taxon>Bacillales</taxon>
        <taxon>Caryophanaceae</taxon>
        <taxon>Planococcus</taxon>
    </lineage>
</organism>
<dbReference type="RefSeq" id="WP_058380681.1">
    <property type="nucleotide sequence ID" value="NZ_CP013659.2"/>
</dbReference>
<dbReference type="InterPro" id="IPR031107">
    <property type="entry name" value="Small_HSP"/>
</dbReference>
<evidence type="ECO:0000313" key="4">
    <source>
        <dbReference type="EMBL" id="ALS73973.1"/>
    </source>
</evidence>
<name>A0A0U2ZA35_9BACL</name>
<dbReference type="Proteomes" id="UP000067683">
    <property type="component" value="Chromosome"/>
</dbReference>
<dbReference type="CDD" id="cd06471">
    <property type="entry name" value="ACD_LpsHSP_like"/>
    <property type="match status" value="1"/>
</dbReference>
<evidence type="ECO:0000259" key="3">
    <source>
        <dbReference type="PROSITE" id="PS01031"/>
    </source>
</evidence>
<keyword evidence="5" id="KW-1185">Reference proteome</keyword>
<dbReference type="InterPro" id="IPR008978">
    <property type="entry name" value="HSP20-like_chaperone"/>
</dbReference>
<dbReference type="KEGG" id="prt:AUC31_01315"/>
<dbReference type="SUPFAM" id="SSF49764">
    <property type="entry name" value="HSP20-like chaperones"/>
    <property type="match status" value="1"/>
</dbReference>
<sequence length="142" mass="16450">MKFMPRKREDFFPKLFQSDLDSDFFDRFFKESNYPQVDVKEADGQYEVVVDVPGFSKDDIQVDFKDGYLSISGKKEESSETSEDEGHYIRKERSFGSFKRSFYVGDVDDQAIKGNFKDGVLQLTVPKPEEKDSGNGKRIEIE</sequence>